<keyword evidence="2" id="KW-1185">Reference proteome</keyword>
<dbReference type="SUPFAM" id="SSF55961">
    <property type="entry name" value="Bet v1-like"/>
    <property type="match status" value="1"/>
</dbReference>
<protein>
    <recommendedName>
        <fullName evidence="3">Polyketide cyclase</fullName>
    </recommendedName>
</protein>
<dbReference type="STRING" id="280871.TL10_09685"/>
<comment type="caution">
    <text evidence="1">The sequence shown here is derived from an EMBL/GenBank/DDBJ whole genome shotgun (WGS) entry which is preliminary data.</text>
</comment>
<reference evidence="1 2" key="1">
    <citation type="submission" date="2015-01" db="EMBL/GenBank/DDBJ databases">
        <title>Genome sequence of Mycobacterium llatzerense and Mycobacterium immunogenum recovered from brain abscess.</title>
        <authorList>
            <person name="Greninger A.L."/>
            <person name="Langelier C."/>
            <person name="Cunningham G."/>
            <person name="Chiu C.Y."/>
            <person name="Miller S."/>
        </authorList>
    </citation>
    <scope>NUCLEOTIDE SEQUENCE [LARGE SCALE GENOMIC DNA]</scope>
    <source>
        <strain evidence="1 2">CLUC14</strain>
    </source>
</reference>
<gene>
    <name evidence="1" type="ORF">TL10_09685</name>
</gene>
<dbReference type="Gene3D" id="3.30.530.20">
    <property type="match status" value="1"/>
</dbReference>
<dbReference type="PATRIC" id="fig|280871.6.peg.2004"/>
<dbReference type="OrthoDB" id="3399604at2"/>
<accession>A0A0D1J651</accession>
<dbReference type="EMBL" id="JXST01000011">
    <property type="protein sequence ID" value="KIU17058.1"/>
    <property type="molecule type" value="Genomic_DNA"/>
</dbReference>
<proteinExistence type="predicted"/>
<dbReference type="Proteomes" id="UP000032221">
    <property type="component" value="Unassembled WGS sequence"/>
</dbReference>
<dbReference type="RefSeq" id="WP_043402312.1">
    <property type="nucleotide sequence ID" value="NZ_JXST01000011.1"/>
</dbReference>
<dbReference type="AlphaFoldDB" id="A0A0D1J651"/>
<dbReference type="Pfam" id="PF10604">
    <property type="entry name" value="Polyketide_cyc2"/>
    <property type="match status" value="1"/>
</dbReference>
<dbReference type="InterPro" id="IPR023393">
    <property type="entry name" value="START-like_dom_sf"/>
</dbReference>
<evidence type="ECO:0000313" key="2">
    <source>
        <dbReference type="Proteomes" id="UP000032221"/>
    </source>
</evidence>
<dbReference type="CDD" id="cd07821">
    <property type="entry name" value="PYR_PYL_RCAR_like"/>
    <property type="match status" value="1"/>
</dbReference>
<dbReference type="InterPro" id="IPR019587">
    <property type="entry name" value="Polyketide_cyclase/dehydratase"/>
</dbReference>
<organism evidence="1 2">
    <name type="scientific">Mycolicibacterium llatzerense</name>
    <dbReference type="NCBI Taxonomy" id="280871"/>
    <lineage>
        <taxon>Bacteria</taxon>
        <taxon>Bacillati</taxon>
        <taxon>Actinomycetota</taxon>
        <taxon>Actinomycetes</taxon>
        <taxon>Mycobacteriales</taxon>
        <taxon>Mycobacteriaceae</taxon>
        <taxon>Mycolicibacterium</taxon>
    </lineage>
</organism>
<name>A0A0D1J651_9MYCO</name>
<evidence type="ECO:0000313" key="1">
    <source>
        <dbReference type="EMBL" id="KIU17058.1"/>
    </source>
</evidence>
<sequence>MQSTATTTVARPIDAVWATLIDHEGMSNWGPGISVTIDQPGTPAPNGLGAVRRISAPGPAPAIVEEVVTFDAPNVFGYKARSGVPFPGYSGEVRLTSEGSGTRIDYTLNSTASFPPVKLALTAINQVLLRLFAKAASKA</sequence>
<evidence type="ECO:0008006" key="3">
    <source>
        <dbReference type="Google" id="ProtNLM"/>
    </source>
</evidence>